<feature type="transmembrane region" description="Helical" evidence="7">
    <location>
        <begin position="251"/>
        <end position="269"/>
    </location>
</feature>
<feature type="transmembrane region" description="Helical" evidence="7">
    <location>
        <begin position="98"/>
        <end position="119"/>
    </location>
</feature>
<dbReference type="GO" id="GO:0043190">
    <property type="term" value="C:ATP-binding cassette (ABC) transporter complex"/>
    <property type="evidence" value="ECO:0007669"/>
    <property type="project" value="InterPro"/>
</dbReference>
<proteinExistence type="inferred from homology"/>
<evidence type="ECO:0000256" key="4">
    <source>
        <dbReference type="ARBA" id="ARBA00022989"/>
    </source>
</evidence>
<evidence type="ECO:0000256" key="1">
    <source>
        <dbReference type="ARBA" id="ARBA00004141"/>
    </source>
</evidence>
<dbReference type="PANTHER" id="PTHR30477:SF13">
    <property type="entry name" value="IRON TRANSPORT SYSTEM MEMBRANE PROTEIN HI_0360-RELATED"/>
    <property type="match status" value="1"/>
</dbReference>
<keyword evidence="6" id="KW-0813">Transport</keyword>
<keyword evidence="4 7" id="KW-1133">Transmembrane helix</keyword>
<evidence type="ECO:0000256" key="5">
    <source>
        <dbReference type="ARBA" id="ARBA00023136"/>
    </source>
</evidence>
<comment type="similarity">
    <text evidence="2 6">Belongs to the ABC-3 integral membrane protein family.</text>
</comment>
<keyword evidence="3 6" id="KW-0812">Transmembrane</keyword>
<evidence type="ECO:0000256" key="3">
    <source>
        <dbReference type="ARBA" id="ARBA00022692"/>
    </source>
</evidence>
<dbReference type="PANTHER" id="PTHR30477">
    <property type="entry name" value="ABC-TRANSPORTER METAL-BINDING PROTEIN"/>
    <property type="match status" value="1"/>
</dbReference>
<evidence type="ECO:0000256" key="2">
    <source>
        <dbReference type="ARBA" id="ARBA00008034"/>
    </source>
</evidence>
<evidence type="ECO:0000313" key="10">
    <source>
        <dbReference type="Proteomes" id="UP000521676"/>
    </source>
</evidence>
<reference evidence="8 10" key="1">
    <citation type="submission" date="2020-06" db="EMBL/GenBank/DDBJ databases">
        <title>Anoxygenic phototrophic Chloroflexota member uses a Type I reaction center.</title>
        <authorList>
            <person name="Tsuji J.M."/>
            <person name="Shaw N.A."/>
            <person name="Nagashima S."/>
            <person name="Venkiteswaran J."/>
            <person name="Schiff S.L."/>
            <person name="Hanada S."/>
            <person name="Tank M."/>
            <person name="Neufeld J.D."/>
        </authorList>
    </citation>
    <scope>NUCLEOTIDE SEQUENCE [LARGE SCALE GENOMIC DNA]</scope>
    <source>
        <strain evidence="8">L227-S17</strain>
    </source>
</reference>
<feature type="transmembrane region" description="Helical" evidence="7">
    <location>
        <begin position="139"/>
        <end position="156"/>
    </location>
</feature>
<dbReference type="SUPFAM" id="SSF81345">
    <property type="entry name" value="ABC transporter involved in vitamin B12 uptake, BtuC"/>
    <property type="match status" value="1"/>
</dbReference>
<dbReference type="Gene3D" id="1.10.3470.10">
    <property type="entry name" value="ABC transporter involved in vitamin B12 uptake, BtuC"/>
    <property type="match status" value="1"/>
</dbReference>
<protein>
    <submittedName>
        <fullName evidence="8">Metal ABC transporter permease</fullName>
    </submittedName>
</protein>
<dbReference type="EMBL" id="CP128400">
    <property type="protein sequence ID" value="WJW68576.1"/>
    <property type="molecule type" value="Genomic_DNA"/>
</dbReference>
<dbReference type="RefSeq" id="WP_341470481.1">
    <property type="nucleotide sequence ID" value="NZ_CP128400.1"/>
</dbReference>
<dbReference type="Proteomes" id="UP001431572">
    <property type="component" value="Chromosome 2"/>
</dbReference>
<evidence type="ECO:0000313" key="9">
    <source>
        <dbReference type="EMBL" id="WJW68576.1"/>
    </source>
</evidence>
<feature type="transmembrane region" description="Helical" evidence="7">
    <location>
        <begin position="225"/>
        <end position="245"/>
    </location>
</feature>
<name>A0A8T7M9E0_9CHLR</name>
<dbReference type="InterPro" id="IPR001626">
    <property type="entry name" value="ABC_TroCD"/>
</dbReference>
<keyword evidence="5 7" id="KW-0472">Membrane</keyword>
<dbReference type="Pfam" id="PF00950">
    <property type="entry name" value="ABC-3"/>
    <property type="match status" value="1"/>
</dbReference>
<keyword evidence="11" id="KW-1185">Reference proteome</keyword>
<reference evidence="9" key="2">
    <citation type="journal article" date="2024" name="Nature">
        <title>Anoxygenic phototroph of the Chloroflexota uses a type I reaction centre.</title>
        <authorList>
            <person name="Tsuji J.M."/>
            <person name="Shaw N.A."/>
            <person name="Nagashima S."/>
            <person name="Venkiteswaran J.J."/>
            <person name="Schiff S.L."/>
            <person name="Watanabe T."/>
            <person name="Fukui M."/>
            <person name="Hanada S."/>
            <person name="Tank M."/>
            <person name="Neufeld J.D."/>
        </authorList>
    </citation>
    <scope>NUCLEOTIDE SEQUENCE</scope>
    <source>
        <strain evidence="9">L227-S17</strain>
    </source>
</reference>
<feature type="transmembrane region" description="Helical" evidence="7">
    <location>
        <begin position="61"/>
        <end position="86"/>
    </location>
</feature>
<accession>A0A8T7M9E0</accession>
<dbReference type="GO" id="GO:0055085">
    <property type="term" value="P:transmembrane transport"/>
    <property type="evidence" value="ECO:0007669"/>
    <property type="project" value="InterPro"/>
</dbReference>
<dbReference type="InterPro" id="IPR037294">
    <property type="entry name" value="ABC_BtuC-like"/>
</dbReference>
<sequence length="285" mass="30357">MWDDVTRFLLEPLSAPYVQRALLEIAILSVAVAIVGTYVVLRGLSFLTLALSHAIFPGVVLAALLGWNMLLTSMVVAVGISLLIGLSSRNSRVGHASAIGTIYTGAFAAGIMLISSAGLFRRLSEFLFGRLFAVGDDDIVIAAVVTLLVILAYGLARKEILLVSFDRAMAMAQGLPVALLELGFLALLSLVVVAALPAVGNIQTVALLVTPPATARLLTDRLRMVMLLSGLLSLLGGVMGVYLAWHLNLVSGAMVVLVLTIFFLLAYFLSPRYGLLTRRLRPARA</sequence>
<comment type="subcellular location">
    <subcellularLocation>
        <location evidence="6">Cell membrane</location>
        <topology evidence="6">Multi-pass membrane protein</topology>
    </subcellularLocation>
    <subcellularLocation>
        <location evidence="1">Membrane</location>
        <topology evidence="1">Multi-pass membrane protein</topology>
    </subcellularLocation>
</comment>
<evidence type="ECO:0000256" key="6">
    <source>
        <dbReference type="RuleBase" id="RU003943"/>
    </source>
</evidence>
<evidence type="ECO:0000313" key="8">
    <source>
        <dbReference type="EMBL" id="NWJ48646.1"/>
    </source>
</evidence>
<gene>
    <name evidence="8" type="ORF">HXX08_22530</name>
    <name evidence="9" type="ORF">OZ401_004190</name>
</gene>
<dbReference type="GO" id="GO:0010043">
    <property type="term" value="P:response to zinc ion"/>
    <property type="evidence" value="ECO:0007669"/>
    <property type="project" value="TreeGrafter"/>
</dbReference>
<evidence type="ECO:0000313" key="11">
    <source>
        <dbReference type="Proteomes" id="UP001431572"/>
    </source>
</evidence>
<dbReference type="EMBL" id="JACATZ010000003">
    <property type="protein sequence ID" value="NWJ48646.1"/>
    <property type="molecule type" value="Genomic_DNA"/>
</dbReference>
<organism evidence="8 10">
    <name type="scientific">Candidatus Chlorohelix allophototropha</name>
    <dbReference type="NCBI Taxonomy" id="3003348"/>
    <lineage>
        <taxon>Bacteria</taxon>
        <taxon>Bacillati</taxon>
        <taxon>Chloroflexota</taxon>
        <taxon>Chloroflexia</taxon>
        <taxon>Candidatus Chloroheliales</taxon>
        <taxon>Candidatus Chloroheliaceae</taxon>
        <taxon>Candidatus Chlorohelix</taxon>
    </lineage>
</organism>
<dbReference type="AlphaFoldDB" id="A0A8T7M9E0"/>
<feature type="transmembrane region" description="Helical" evidence="7">
    <location>
        <begin position="177"/>
        <end position="196"/>
    </location>
</feature>
<evidence type="ECO:0000256" key="7">
    <source>
        <dbReference type="SAM" id="Phobius"/>
    </source>
</evidence>
<feature type="transmembrane region" description="Helical" evidence="7">
    <location>
        <begin position="21"/>
        <end position="41"/>
    </location>
</feature>
<dbReference type="Proteomes" id="UP000521676">
    <property type="component" value="Unassembled WGS sequence"/>
</dbReference>